<reference evidence="3" key="2">
    <citation type="submission" date="2021-09" db="EMBL/GenBank/DDBJ databases">
        <authorList>
            <person name="Jia N."/>
            <person name="Wang J."/>
            <person name="Shi W."/>
            <person name="Du L."/>
            <person name="Sun Y."/>
            <person name="Zhan W."/>
            <person name="Jiang J."/>
            <person name="Wang Q."/>
            <person name="Zhang B."/>
            <person name="Ji P."/>
            <person name="Sakyi L.B."/>
            <person name="Cui X."/>
            <person name="Yuan T."/>
            <person name="Jiang B."/>
            <person name="Yang W."/>
            <person name="Lam T.T.-Y."/>
            <person name="Chang Q."/>
            <person name="Ding S."/>
            <person name="Wang X."/>
            <person name="Zhu J."/>
            <person name="Ruan X."/>
            <person name="Zhao L."/>
            <person name="Wei J."/>
            <person name="Que T."/>
            <person name="Du C."/>
            <person name="Cheng J."/>
            <person name="Dai P."/>
            <person name="Han X."/>
            <person name="Huang E."/>
            <person name="Gao Y."/>
            <person name="Liu J."/>
            <person name="Shao H."/>
            <person name="Ye R."/>
            <person name="Li L."/>
            <person name="Wei W."/>
            <person name="Wang X."/>
            <person name="Wang C."/>
            <person name="Huo Q."/>
            <person name="Li W."/>
            <person name="Guo W."/>
            <person name="Chen H."/>
            <person name="Chen S."/>
            <person name="Zhou L."/>
            <person name="Zhou L."/>
            <person name="Ni X."/>
            <person name="Tian J."/>
            <person name="Zhou Y."/>
            <person name="Sheng Y."/>
            <person name="Liu T."/>
            <person name="Pan Y."/>
            <person name="Xia L."/>
            <person name="Li J."/>
            <person name="Zhao F."/>
            <person name="Cao W."/>
        </authorList>
    </citation>
    <scope>NUCLEOTIDE SEQUENCE</scope>
    <source>
        <strain evidence="3">Rmic-2018</strain>
        <tissue evidence="3">Larvae</tissue>
    </source>
</reference>
<comment type="caution">
    <text evidence="3">The sequence shown here is derived from an EMBL/GenBank/DDBJ whole genome shotgun (WGS) entry which is preliminary data.</text>
</comment>
<feature type="region of interest" description="Disordered" evidence="1">
    <location>
        <begin position="65"/>
        <end position="91"/>
    </location>
</feature>
<dbReference type="AlphaFoldDB" id="A0A9J6DV59"/>
<dbReference type="VEuPathDB" id="VectorBase:LOC119170403"/>
<dbReference type="PROSITE" id="PS51257">
    <property type="entry name" value="PROKAR_LIPOPROTEIN"/>
    <property type="match status" value="1"/>
</dbReference>
<dbReference type="OrthoDB" id="6505623at2759"/>
<name>A0A9J6DV59_RHIMP</name>
<dbReference type="EMBL" id="JABSTU010000007">
    <property type="protein sequence ID" value="KAH8026095.1"/>
    <property type="molecule type" value="Genomic_DNA"/>
</dbReference>
<evidence type="ECO:0000256" key="1">
    <source>
        <dbReference type="SAM" id="MobiDB-lite"/>
    </source>
</evidence>
<dbReference type="Proteomes" id="UP000821866">
    <property type="component" value="Unassembled WGS sequence"/>
</dbReference>
<dbReference type="OMA" id="TEIWQID"/>
<keyword evidence="2" id="KW-1133">Transmembrane helix</keyword>
<gene>
    <name evidence="3" type="ORF">HPB51_015444</name>
</gene>
<organism evidence="3 4">
    <name type="scientific">Rhipicephalus microplus</name>
    <name type="common">Cattle tick</name>
    <name type="synonym">Boophilus microplus</name>
    <dbReference type="NCBI Taxonomy" id="6941"/>
    <lineage>
        <taxon>Eukaryota</taxon>
        <taxon>Metazoa</taxon>
        <taxon>Ecdysozoa</taxon>
        <taxon>Arthropoda</taxon>
        <taxon>Chelicerata</taxon>
        <taxon>Arachnida</taxon>
        <taxon>Acari</taxon>
        <taxon>Parasitiformes</taxon>
        <taxon>Ixodida</taxon>
        <taxon>Ixodoidea</taxon>
        <taxon>Ixodidae</taxon>
        <taxon>Rhipicephalinae</taxon>
        <taxon>Rhipicephalus</taxon>
        <taxon>Boophilus</taxon>
    </lineage>
</organism>
<keyword evidence="4" id="KW-1185">Reference proteome</keyword>
<feature type="compositionally biased region" description="Gly residues" evidence="1">
    <location>
        <begin position="65"/>
        <end position="75"/>
    </location>
</feature>
<reference evidence="3" key="1">
    <citation type="journal article" date="2020" name="Cell">
        <title>Large-Scale Comparative Analyses of Tick Genomes Elucidate Their Genetic Diversity and Vector Capacities.</title>
        <authorList>
            <consortium name="Tick Genome and Microbiome Consortium (TIGMIC)"/>
            <person name="Jia N."/>
            <person name="Wang J."/>
            <person name="Shi W."/>
            <person name="Du L."/>
            <person name="Sun Y."/>
            <person name="Zhan W."/>
            <person name="Jiang J.F."/>
            <person name="Wang Q."/>
            <person name="Zhang B."/>
            <person name="Ji P."/>
            <person name="Bell-Sakyi L."/>
            <person name="Cui X.M."/>
            <person name="Yuan T.T."/>
            <person name="Jiang B.G."/>
            <person name="Yang W.F."/>
            <person name="Lam T.T."/>
            <person name="Chang Q.C."/>
            <person name="Ding S.J."/>
            <person name="Wang X.J."/>
            <person name="Zhu J.G."/>
            <person name="Ruan X.D."/>
            <person name="Zhao L."/>
            <person name="Wei J.T."/>
            <person name="Ye R.Z."/>
            <person name="Que T.C."/>
            <person name="Du C.H."/>
            <person name="Zhou Y.H."/>
            <person name="Cheng J.X."/>
            <person name="Dai P.F."/>
            <person name="Guo W.B."/>
            <person name="Han X.H."/>
            <person name="Huang E.J."/>
            <person name="Li L.F."/>
            <person name="Wei W."/>
            <person name="Gao Y.C."/>
            <person name="Liu J.Z."/>
            <person name="Shao H.Z."/>
            <person name="Wang X."/>
            <person name="Wang C.C."/>
            <person name="Yang T.C."/>
            <person name="Huo Q.B."/>
            <person name="Li W."/>
            <person name="Chen H.Y."/>
            <person name="Chen S.E."/>
            <person name="Zhou L.G."/>
            <person name="Ni X.B."/>
            <person name="Tian J.H."/>
            <person name="Sheng Y."/>
            <person name="Liu T."/>
            <person name="Pan Y.S."/>
            <person name="Xia L.Y."/>
            <person name="Li J."/>
            <person name="Zhao F."/>
            <person name="Cao W.C."/>
        </authorList>
    </citation>
    <scope>NUCLEOTIDE SEQUENCE</scope>
    <source>
        <strain evidence="3">Rmic-2018</strain>
    </source>
</reference>
<keyword evidence="2" id="KW-0812">Transmembrane</keyword>
<evidence type="ECO:0000313" key="4">
    <source>
        <dbReference type="Proteomes" id="UP000821866"/>
    </source>
</evidence>
<feature type="transmembrane region" description="Helical" evidence="2">
    <location>
        <begin position="161"/>
        <end position="184"/>
    </location>
</feature>
<proteinExistence type="predicted"/>
<protein>
    <submittedName>
        <fullName evidence="3">Uncharacterized protein</fullName>
    </submittedName>
</protein>
<keyword evidence="2" id="KW-0472">Membrane</keyword>
<accession>A0A9J6DV59</accession>
<evidence type="ECO:0000256" key="2">
    <source>
        <dbReference type="SAM" id="Phobius"/>
    </source>
</evidence>
<evidence type="ECO:0000313" key="3">
    <source>
        <dbReference type="EMBL" id="KAH8026095.1"/>
    </source>
</evidence>
<sequence length="251" mass="26162">MARLADCRLFFQAAIFSAIMVGLLLVATVSCAAGGVRPSTSVSSASGTKKTEIWQIDLLPDHGVGHGGGNGGGFGPVAPPQPSPPVVHHLHHQTNDRGSVGGGVHHVGNVGLDAFSTAGGGVPYEQQMPLHAIVHTPMQVDTTSRWPSSSDCAMTNRDMSVAAPLVALFVGLALALPMLGLLFIAKMHLFSLLTGGSSVPQTVTTSVGGRKEEVLERRLADAWPAFRDAVSKYVLDVRPAGTTKNMTAHSM</sequence>